<name>A0AAD7R108_9TELE</name>
<accession>A0AAD7R108</accession>
<protein>
    <submittedName>
        <fullName evidence="1">Uncharacterized protein</fullName>
    </submittedName>
</protein>
<reference evidence="1" key="1">
    <citation type="journal article" date="2023" name="Science">
        <title>Genome structures resolve the early diversification of teleost fishes.</title>
        <authorList>
            <person name="Parey E."/>
            <person name="Louis A."/>
            <person name="Montfort J."/>
            <person name="Bouchez O."/>
            <person name="Roques C."/>
            <person name="Iampietro C."/>
            <person name="Lluch J."/>
            <person name="Castinel A."/>
            <person name="Donnadieu C."/>
            <person name="Desvignes T."/>
            <person name="Floi Bucao C."/>
            <person name="Jouanno E."/>
            <person name="Wen M."/>
            <person name="Mejri S."/>
            <person name="Dirks R."/>
            <person name="Jansen H."/>
            <person name="Henkel C."/>
            <person name="Chen W.J."/>
            <person name="Zahm M."/>
            <person name="Cabau C."/>
            <person name="Klopp C."/>
            <person name="Thompson A.W."/>
            <person name="Robinson-Rechavi M."/>
            <person name="Braasch I."/>
            <person name="Lecointre G."/>
            <person name="Bobe J."/>
            <person name="Postlethwait J.H."/>
            <person name="Berthelot C."/>
            <person name="Roest Crollius H."/>
            <person name="Guiguen Y."/>
        </authorList>
    </citation>
    <scope>NUCLEOTIDE SEQUENCE</scope>
    <source>
        <strain evidence="1">NC1722</strain>
    </source>
</reference>
<evidence type="ECO:0000313" key="2">
    <source>
        <dbReference type="Proteomes" id="UP001221898"/>
    </source>
</evidence>
<dbReference type="AlphaFoldDB" id="A0AAD7R108"/>
<gene>
    <name evidence="1" type="ORF">AAFF_G00109140</name>
</gene>
<organism evidence="1 2">
    <name type="scientific">Aldrovandia affinis</name>
    <dbReference type="NCBI Taxonomy" id="143900"/>
    <lineage>
        <taxon>Eukaryota</taxon>
        <taxon>Metazoa</taxon>
        <taxon>Chordata</taxon>
        <taxon>Craniata</taxon>
        <taxon>Vertebrata</taxon>
        <taxon>Euteleostomi</taxon>
        <taxon>Actinopterygii</taxon>
        <taxon>Neopterygii</taxon>
        <taxon>Teleostei</taxon>
        <taxon>Notacanthiformes</taxon>
        <taxon>Halosauridae</taxon>
        <taxon>Aldrovandia</taxon>
    </lineage>
</organism>
<evidence type="ECO:0000313" key="1">
    <source>
        <dbReference type="EMBL" id="KAJ8353096.1"/>
    </source>
</evidence>
<comment type="caution">
    <text evidence="1">The sequence shown here is derived from an EMBL/GenBank/DDBJ whole genome shotgun (WGS) entry which is preliminary data.</text>
</comment>
<keyword evidence="2" id="KW-1185">Reference proteome</keyword>
<proteinExistence type="predicted"/>
<sequence>MSSAGVRSSLAVGGPPPVSECWFSVSGELLPSPDIIIPLRHCATDLVMPENEDMLAATSSHACFTSHELRWNPAAPIYLMLARHFTHEQVCFPNL</sequence>
<dbReference type="Proteomes" id="UP001221898">
    <property type="component" value="Unassembled WGS sequence"/>
</dbReference>
<dbReference type="EMBL" id="JAINUG010001719">
    <property type="protein sequence ID" value="KAJ8353096.1"/>
    <property type="molecule type" value="Genomic_DNA"/>
</dbReference>